<reference evidence="1 2" key="1">
    <citation type="submission" date="2019-11" db="EMBL/GenBank/DDBJ databases">
        <title>Whole genome sequencing identifies a novel species of the genus Arsenicicoccus isolated from human blood.</title>
        <authorList>
            <person name="Jeong J.H."/>
            <person name="Kweon O.J."/>
            <person name="Kim H.R."/>
            <person name="Kim T.-H."/>
            <person name="Ha S.-M."/>
            <person name="Lee M.-K."/>
        </authorList>
    </citation>
    <scope>NUCLEOTIDE SEQUENCE [LARGE SCALE GENOMIC DNA]</scope>
    <source>
        <strain evidence="1 2">MKL-02</strain>
    </source>
</reference>
<sequence length="110" mass="12301">MTPARLPDEVRVELERVVRRWQQLPLDHALRAAGPVRALAQALADEVADAEARPRVTLPELGPATLLHQLQVCVYDASRYAAARLHPEERQAGGIRDLAERLAQVRRQIS</sequence>
<comment type="caution">
    <text evidence="1">The sequence shown here is derived from an EMBL/GenBank/DDBJ whole genome shotgun (WGS) entry which is preliminary data.</text>
</comment>
<keyword evidence="2" id="KW-1185">Reference proteome</keyword>
<dbReference type="Proteomes" id="UP000431092">
    <property type="component" value="Unassembled WGS sequence"/>
</dbReference>
<dbReference type="AlphaFoldDB" id="A0A6I3IH86"/>
<gene>
    <name evidence="1" type="ORF">GGG17_08420</name>
</gene>
<accession>A0A6I3IH86</accession>
<organism evidence="1 2">
    <name type="scientific">Arsenicicoccus cauae</name>
    <dbReference type="NCBI Taxonomy" id="2663847"/>
    <lineage>
        <taxon>Bacteria</taxon>
        <taxon>Bacillati</taxon>
        <taxon>Actinomycetota</taxon>
        <taxon>Actinomycetes</taxon>
        <taxon>Micrococcales</taxon>
        <taxon>Intrasporangiaceae</taxon>
        <taxon>Arsenicicoccus</taxon>
    </lineage>
</organism>
<protein>
    <submittedName>
        <fullName evidence="1">Uncharacterized protein</fullName>
    </submittedName>
</protein>
<evidence type="ECO:0000313" key="2">
    <source>
        <dbReference type="Proteomes" id="UP000431092"/>
    </source>
</evidence>
<dbReference type="RefSeq" id="WP_154593272.1">
    <property type="nucleotide sequence ID" value="NZ_WLVL01000028.1"/>
</dbReference>
<name>A0A6I3IH86_9MICO</name>
<proteinExistence type="predicted"/>
<evidence type="ECO:0000313" key="1">
    <source>
        <dbReference type="EMBL" id="MTB71993.1"/>
    </source>
</evidence>
<dbReference type="EMBL" id="WLVL01000028">
    <property type="protein sequence ID" value="MTB71993.1"/>
    <property type="molecule type" value="Genomic_DNA"/>
</dbReference>